<accession>A0A132NHL8</accession>
<evidence type="ECO:0000313" key="9">
    <source>
        <dbReference type="Proteomes" id="UP000070659"/>
    </source>
</evidence>
<feature type="domain" description="DUF397" evidence="2">
    <location>
        <begin position="114"/>
        <end position="164"/>
    </location>
</feature>
<comment type="caution">
    <text evidence="6">The sequence shown here is derived from an EMBL/GenBank/DDBJ whole genome shotgun (WGS) entry which is preliminary data.</text>
</comment>
<keyword evidence="4" id="KW-0238">DNA-binding</keyword>
<dbReference type="EMBL" id="JYIK01000763">
    <property type="protein sequence ID" value="KWX09635.1"/>
    <property type="molecule type" value="Genomic_DNA"/>
</dbReference>
<proteinExistence type="predicted"/>
<evidence type="ECO:0000259" key="2">
    <source>
        <dbReference type="Pfam" id="PF04149"/>
    </source>
</evidence>
<feature type="domain" description="DUF5753" evidence="3">
    <location>
        <begin position="2"/>
        <end position="70"/>
    </location>
</feature>
<protein>
    <submittedName>
        <fullName evidence="4">Putative DNA-binding protein</fullName>
    </submittedName>
</protein>
<dbReference type="InterPro" id="IPR007278">
    <property type="entry name" value="DUF397"/>
</dbReference>
<dbReference type="Proteomes" id="UP000070598">
    <property type="component" value="Unassembled WGS sequence"/>
</dbReference>
<evidence type="ECO:0000256" key="1">
    <source>
        <dbReference type="SAM" id="MobiDB-lite"/>
    </source>
</evidence>
<gene>
    <name evidence="4" type="ORF">LI90_833</name>
    <name evidence="5" type="ORF">TH66_04505</name>
    <name evidence="6" type="ORF">TR74_08425</name>
</gene>
<feature type="region of interest" description="Disordered" evidence="1">
    <location>
        <begin position="69"/>
        <end position="103"/>
    </location>
</feature>
<reference evidence="6 9" key="2">
    <citation type="submission" date="2015-02" db="EMBL/GenBank/DDBJ databases">
        <title>Physiological reanalysis, assessment of diazotrophy, and genome sequences of multiple isolates of Streptomyces thermoautotrophicus.</title>
        <authorList>
            <person name="MacKellar D.C."/>
            <person name="Lieber L."/>
            <person name="Norman J."/>
            <person name="Bolger A."/>
            <person name="Tobin C."/>
            <person name="Murray J.W."/>
            <person name="Prell J."/>
        </authorList>
    </citation>
    <scope>NUCLEOTIDE SEQUENCE [LARGE SCALE GENOMIC DNA]</scope>
    <source>
        <strain evidence="6 9">UBT1</strain>
    </source>
</reference>
<dbReference type="Proteomes" id="UP000070188">
    <property type="component" value="Unassembled WGS sequence"/>
</dbReference>
<reference evidence="4" key="4">
    <citation type="submission" date="2015-04" db="EMBL/GenBank/DDBJ databases">
        <title>Physiological reanalysis, assessment of diazotrophy, and genome sequences of multiple isolates of Streptomyces thermoautotrophicus.</title>
        <authorList>
            <person name="MacKellar D.C."/>
            <person name="Lieber L."/>
            <person name="Norman J."/>
            <person name="Bolger A."/>
            <person name="Tobin C."/>
            <person name="Murray J.W."/>
            <person name="Woodward J."/>
            <person name="Friesen M."/>
            <person name="Prell J."/>
        </authorList>
    </citation>
    <scope>NUCLEOTIDE SEQUENCE [LARGE SCALE GENOMIC DNA]</scope>
    <source>
        <strain evidence="4">H1</strain>
    </source>
</reference>
<evidence type="ECO:0000313" key="8">
    <source>
        <dbReference type="Proteomes" id="UP000070598"/>
    </source>
</evidence>
<dbReference type="Pfam" id="PF19054">
    <property type="entry name" value="DUF5753"/>
    <property type="match status" value="1"/>
</dbReference>
<evidence type="ECO:0000313" key="7">
    <source>
        <dbReference type="Proteomes" id="UP000070188"/>
    </source>
</evidence>
<dbReference type="EMBL" id="LAXD01000001">
    <property type="protein sequence ID" value="KWW99199.1"/>
    <property type="molecule type" value="Genomic_DNA"/>
</dbReference>
<dbReference type="Pfam" id="PF04149">
    <property type="entry name" value="DUF397"/>
    <property type="match status" value="1"/>
</dbReference>
<name>A0A132NHL8_9ACTN</name>
<keyword evidence="7" id="KW-1185">Reference proteome</keyword>
<evidence type="ECO:0000259" key="3">
    <source>
        <dbReference type="Pfam" id="PF19054"/>
    </source>
</evidence>
<evidence type="ECO:0000313" key="4">
    <source>
        <dbReference type="EMBL" id="KWW99199.1"/>
    </source>
</evidence>
<dbReference type="PATRIC" id="fig|1469144.10.peg.948"/>
<dbReference type="GO" id="GO:0003677">
    <property type="term" value="F:DNA binding"/>
    <property type="evidence" value="ECO:0007669"/>
    <property type="project" value="UniProtKB-KW"/>
</dbReference>
<organism evidence="6 8">
    <name type="scientific">Carbonactinospora thermoautotrophica</name>
    <dbReference type="NCBI Taxonomy" id="1469144"/>
    <lineage>
        <taxon>Bacteria</taxon>
        <taxon>Bacillati</taxon>
        <taxon>Actinomycetota</taxon>
        <taxon>Actinomycetes</taxon>
        <taxon>Kitasatosporales</taxon>
        <taxon>Carbonactinosporaceae</taxon>
        <taxon>Carbonactinospora</taxon>
    </lineage>
</organism>
<dbReference type="STRING" id="1469144.LI90_833"/>
<dbReference type="AlphaFoldDB" id="A0A132NHL8"/>
<dbReference type="EMBL" id="JYIJ01000013">
    <property type="protein sequence ID" value="KWX05024.1"/>
    <property type="molecule type" value="Genomic_DNA"/>
</dbReference>
<dbReference type="Proteomes" id="UP000070659">
    <property type="component" value="Unassembled WGS sequence"/>
</dbReference>
<evidence type="ECO:0000313" key="6">
    <source>
        <dbReference type="EMBL" id="KWX09635.1"/>
    </source>
</evidence>
<dbReference type="RefSeq" id="WP_066884332.1">
    <property type="nucleotide sequence ID" value="NZ_JYIJ01000013.1"/>
</dbReference>
<dbReference type="InterPro" id="IPR043917">
    <property type="entry name" value="DUF5753"/>
</dbReference>
<reference evidence="8" key="1">
    <citation type="submission" date="2015-02" db="EMBL/GenBank/DDBJ databases">
        <title>Physiological reanalysis, assessment of diazotrophy, and genome sequences of multiple isolates of Streptomyces thermoautotrophicus.</title>
        <authorList>
            <person name="MacKellar D.C."/>
            <person name="Lieber L."/>
            <person name="Norman J."/>
            <person name="Bolger A."/>
            <person name="Tobin C."/>
            <person name="Murray J.W."/>
            <person name="Friesen M."/>
            <person name="Prell J."/>
        </authorList>
    </citation>
    <scope>NUCLEOTIDE SEQUENCE [LARGE SCALE GENOMIC DNA]</scope>
    <source>
        <strain evidence="8">UBT1</strain>
    </source>
</reference>
<sequence>MLDRLLEAAQLPTITLQVLPFGAGAYPGMVTPFTLIGFPEQAPVAYMENLASNLYVENPEDVRRYTAALQPPAGAGRRPRHVRGPDQRGGTGAGTKLTKSTKPSAEELDLTDVTWHKSRFSNLDNCVEVAKVGEWTVVRDSMNPDGPKLVFTRAEWEAFTGAIRAGQPELL</sequence>
<evidence type="ECO:0000313" key="5">
    <source>
        <dbReference type="EMBL" id="KWX05024.1"/>
    </source>
</evidence>
<reference evidence="7" key="3">
    <citation type="submission" date="2015-04" db="EMBL/GenBank/DDBJ databases">
        <title>Physiological reanalysis, assessment of diazotrophy, and genome sequences of multiple isolates of Streptomyces thermoautotrophicus.</title>
        <authorList>
            <person name="MacKellar D.C."/>
            <person name="Lieber L."/>
            <person name="Norman J."/>
            <person name="Bolger A."/>
            <person name="Tobin C."/>
            <person name="Murray J.W."/>
            <person name="Chang R."/>
            <person name="Ford T."/>
            <person name="Nguyen P.Q."/>
            <person name="Woodward J."/>
            <person name="Permingeat H."/>
            <person name="Joshi N.S."/>
            <person name="Silver P.A."/>
            <person name="Usadel B."/>
            <person name="Rutherford A.W."/>
            <person name="Friesen M."/>
            <person name="Prell J."/>
        </authorList>
    </citation>
    <scope>NUCLEOTIDE SEQUENCE [LARGE SCALE GENOMIC DNA]</scope>
    <source>
        <strain evidence="7">H1</strain>
    </source>
</reference>